<feature type="transmembrane region" description="Helical" evidence="8">
    <location>
        <begin position="81"/>
        <end position="101"/>
    </location>
</feature>
<keyword evidence="6" id="KW-0408">Iron</keyword>
<dbReference type="AlphaFoldDB" id="A0A5B9EC39"/>
<dbReference type="Pfam" id="PF01127">
    <property type="entry name" value="Sdh_cyt"/>
    <property type="match status" value="1"/>
</dbReference>
<evidence type="ECO:0000256" key="7">
    <source>
        <dbReference type="ARBA" id="ARBA00023136"/>
    </source>
</evidence>
<dbReference type="InterPro" id="IPR034804">
    <property type="entry name" value="SQR/QFR_C/D"/>
</dbReference>
<dbReference type="SUPFAM" id="SSF81343">
    <property type="entry name" value="Fumarate reductase respiratory complex transmembrane subunits"/>
    <property type="match status" value="1"/>
</dbReference>
<dbReference type="OrthoDB" id="9789209at2"/>
<accession>A0A5B9EC39</accession>
<feature type="transmembrane region" description="Helical" evidence="8">
    <location>
        <begin position="161"/>
        <end position="183"/>
    </location>
</feature>
<keyword evidence="10" id="KW-1185">Reference proteome</keyword>
<organism evidence="9 10">
    <name type="scientific">Terriglobus albidus</name>
    <dbReference type="NCBI Taxonomy" id="1592106"/>
    <lineage>
        <taxon>Bacteria</taxon>
        <taxon>Pseudomonadati</taxon>
        <taxon>Acidobacteriota</taxon>
        <taxon>Terriglobia</taxon>
        <taxon>Terriglobales</taxon>
        <taxon>Acidobacteriaceae</taxon>
        <taxon>Terriglobus</taxon>
    </lineage>
</organism>
<keyword evidence="5 8" id="KW-1133">Transmembrane helix</keyword>
<comment type="subcellular location">
    <subcellularLocation>
        <location evidence="1">Membrane</location>
    </subcellularLocation>
</comment>
<dbReference type="GO" id="GO:0046872">
    <property type="term" value="F:metal ion binding"/>
    <property type="evidence" value="ECO:0007669"/>
    <property type="project" value="UniProtKB-KW"/>
</dbReference>
<keyword evidence="4" id="KW-0479">Metal-binding</keyword>
<protein>
    <submittedName>
        <fullName evidence="9">Succinate dehydrogenase</fullName>
    </submittedName>
</protein>
<dbReference type="KEGG" id="talb:FTW19_18300"/>
<feature type="transmembrane region" description="Helical" evidence="8">
    <location>
        <begin position="122"/>
        <end position="141"/>
    </location>
</feature>
<evidence type="ECO:0000256" key="8">
    <source>
        <dbReference type="SAM" id="Phobius"/>
    </source>
</evidence>
<evidence type="ECO:0000256" key="3">
    <source>
        <dbReference type="ARBA" id="ARBA00022692"/>
    </source>
</evidence>
<keyword evidence="7 8" id="KW-0472">Membrane</keyword>
<dbReference type="GO" id="GO:0016020">
    <property type="term" value="C:membrane"/>
    <property type="evidence" value="ECO:0007669"/>
    <property type="project" value="UniProtKB-SubCell"/>
</dbReference>
<reference evidence="9 10" key="1">
    <citation type="submission" date="2019-08" db="EMBL/GenBank/DDBJ databases">
        <title>Complete genome sequence of Terriglobus albidus strain ORNL.</title>
        <authorList>
            <person name="Podar M."/>
        </authorList>
    </citation>
    <scope>NUCLEOTIDE SEQUENCE [LARGE SCALE GENOMIC DNA]</scope>
    <source>
        <strain evidence="9 10">ORNL</strain>
    </source>
</reference>
<gene>
    <name evidence="9" type="ORF">FTW19_18300</name>
</gene>
<keyword evidence="2" id="KW-0349">Heme</keyword>
<keyword evidence="3 8" id="KW-0812">Transmembrane</keyword>
<evidence type="ECO:0000313" key="9">
    <source>
        <dbReference type="EMBL" id="QEE29763.1"/>
    </source>
</evidence>
<evidence type="ECO:0000256" key="6">
    <source>
        <dbReference type="ARBA" id="ARBA00023004"/>
    </source>
</evidence>
<evidence type="ECO:0000256" key="5">
    <source>
        <dbReference type="ARBA" id="ARBA00022989"/>
    </source>
</evidence>
<dbReference type="RefSeq" id="WP_147649033.1">
    <property type="nucleotide sequence ID" value="NZ_CP042806.1"/>
</dbReference>
<dbReference type="Gene3D" id="1.20.1300.10">
    <property type="entry name" value="Fumarate reductase/succinate dehydrogenase, transmembrane subunit"/>
    <property type="match status" value="1"/>
</dbReference>
<dbReference type="EMBL" id="CP042806">
    <property type="protein sequence ID" value="QEE29763.1"/>
    <property type="molecule type" value="Genomic_DNA"/>
</dbReference>
<proteinExistence type="predicted"/>
<dbReference type="InterPro" id="IPR000701">
    <property type="entry name" value="SuccDH_FuR_B_TM-su"/>
</dbReference>
<evidence type="ECO:0000256" key="1">
    <source>
        <dbReference type="ARBA" id="ARBA00004370"/>
    </source>
</evidence>
<feature type="transmembrane region" description="Helical" evidence="8">
    <location>
        <begin position="204"/>
        <end position="228"/>
    </location>
</feature>
<evidence type="ECO:0000313" key="10">
    <source>
        <dbReference type="Proteomes" id="UP000321820"/>
    </source>
</evidence>
<evidence type="ECO:0000256" key="2">
    <source>
        <dbReference type="ARBA" id="ARBA00022617"/>
    </source>
</evidence>
<sequence length="254" mass="28171">MATTASASPATPQLKGVQPLRAGEGNSFLWRRLHSLTGIVPIGAFLVEHIISNFEVVNGPLAYAQQVKFLNGLPLVRVLEWGLIFIPLLYHALYGVFIAVRGRSNVNVYPWAGNWMYLSQRVTGLIAFAYIVYHVLTQRFMGVSLPEHPGLAYAKVQFELLSHWYAIPVYVIAMIATCWHFAYGIWLFAAKWGITPGNVARKRFGWVCTIGGAALCIMGLVSIFTVAYGRPYSPEDVMPAQYDNVVAPTVPPQQ</sequence>
<name>A0A5B9EC39_9BACT</name>
<evidence type="ECO:0000256" key="4">
    <source>
        <dbReference type="ARBA" id="ARBA00022723"/>
    </source>
</evidence>
<dbReference type="Proteomes" id="UP000321820">
    <property type="component" value="Chromosome"/>
</dbReference>